<dbReference type="PROSITE" id="PS50995">
    <property type="entry name" value="HTH_MARR_2"/>
    <property type="match status" value="1"/>
</dbReference>
<dbReference type="KEGG" id="pyg:AWM70_13965"/>
<dbReference type="PANTHER" id="PTHR42756">
    <property type="entry name" value="TRANSCRIPTIONAL REGULATOR, MARR"/>
    <property type="match status" value="1"/>
</dbReference>
<sequence length="149" mass="17501">MEVDLDHYIERLQNGWTKTFKQIENDIMRHKELGLTGPQFHMLIYIYRKGPCKVSDLADALEVKPSAITVMLDRLVQNGFVERRHDMEDRRAVLVSLTECGNQAMEEGRKKSIRIVKWYLEQLEPFEVESLVSIVEKLSVMEKPPWLQK</sequence>
<evidence type="ECO:0000256" key="3">
    <source>
        <dbReference type="ARBA" id="ARBA00023163"/>
    </source>
</evidence>
<evidence type="ECO:0000256" key="2">
    <source>
        <dbReference type="ARBA" id="ARBA00023125"/>
    </source>
</evidence>
<evidence type="ECO:0000313" key="5">
    <source>
        <dbReference type="EMBL" id="ANS75564.1"/>
    </source>
</evidence>
<dbReference type="InterPro" id="IPR011991">
    <property type="entry name" value="ArsR-like_HTH"/>
</dbReference>
<dbReference type="EMBL" id="CP014167">
    <property type="protein sequence ID" value="ANS75564.1"/>
    <property type="molecule type" value="Genomic_DNA"/>
</dbReference>
<dbReference type="CDD" id="cd00090">
    <property type="entry name" value="HTH_ARSR"/>
    <property type="match status" value="1"/>
</dbReference>
<keyword evidence="3" id="KW-0804">Transcription</keyword>
<evidence type="ECO:0000256" key="1">
    <source>
        <dbReference type="ARBA" id="ARBA00023015"/>
    </source>
</evidence>
<gene>
    <name evidence="5" type="ORF">AWM70_13965</name>
</gene>
<dbReference type="Pfam" id="PF01047">
    <property type="entry name" value="MarR"/>
    <property type="match status" value="1"/>
</dbReference>
<dbReference type="AlphaFoldDB" id="A0A1B1N2A1"/>
<proteinExistence type="predicted"/>
<evidence type="ECO:0000313" key="6">
    <source>
        <dbReference type="Proteomes" id="UP000092573"/>
    </source>
</evidence>
<dbReference type="SMART" id="SM00347">
    <property type="entry name" value="HTH_MARR"/>
    <property type="match status" value="1"/>
</dbReference>
<dbReference type="PANTHER" id="PTHR42756:SF1">
    <property type="entry name" value="TRANSCRIPTIONAL REPRESSOR OF EMRAB OPERON"/>
    <property type="match status" value="1"/>
</dbReference>
<organism evidence="5 6">
    <name type="scientific">Paenibacillus yonginensis</name>
    <dbReference type="NCBI Taxonomy" id="1462996"/>
    <lineage>
        <taxon>Bacteria</taxon>
        <taxon>Bacillati</taxon>
        <taxon>Bacillota</taxon>
        <taxon>Bacilli</taxon>
        <taxon>Bacillales</taxon>
        <taxon>Paenibacillaceae</taxon>
        <taxon>Paenibacillus</taxon>
    </lineage>
</organism>
<keyword evidence="1" id="KW-0805">Transcription regulation</keyword>
<dbReference type="GO" id="GO:0003677">
    <property type="term" value="F:DNA binding"/>
    <property type="evidence" value="ECO:0007669"/>
    <property type="project" value="UniProtKB-KW"/>
</dbReference>
<dbReference type="InterPro" id="IPR036390">
    <property type="entry name" value="WH_DNA-bd_sf"/>
</dbReference>
<evidence type="ECO:0000259" key="4">
    <source>
        <dbReference type="PROSITE" id="PS50995"/>
    </source>
</evidence>
<dbReference type="SUPFAM" id="SSF46785">
    <property type="entry name" value="Winged helix' DNA-binding domain"/>
    <property type="match status" value="1"/>
</dbReference>
<name>A0A1B1N2A1_9BACL</name>
<keyword evidence="2" id="KW-0238">DNA-binding</keyword>
<dbReference type="RefSeq" id="WP_237167716.1">
    <property type="nucleotide sequence ID" value="NZ_CP014167.1"/>
</dbReference>
<dbReference type="PRINTS" id="PR00598">
    <property type="entry name" value="HTHMARR"/>
</dbReference>
<dbReference type="InterPro" id="IPR000835">
    <property type="entry name" value="HTH_MarR-typ"/>
</dbReference>
<keyword evidence="6" id="KW-1185">Reference proteome</keyword>
<feature type="domain" description="HTH marR-type" evidence="4">
    <location>
        <begin position="1"/>
        <end position="140"/>
    </location>
</feature>
<protein>
    <submittedName>
        <fullName evidence="5">Transcriptional regulator</fullName>
    </submittedName>
</protein>
<reference evidence="5 6" key="1">
    <citation type="submission" date="2016-01" db="EMBL/GenBank/DDBJ databases">
        <title>Complete Genome Sequence of Paenibacillus yonginensis DCY84, a novel Plant Growth-Promoting Bacteria with Elicitation of Induced Systemic Resistance.</title>
        <authorList>
            <person name="Kim Y.J."/>
            <person name="Yang D.C."/>
            <person name="Sukweenadhi J."/>
        </authorList>
    </citation>
    <scope>NUCLEOTIDE SEQUENCE [LARGE SCALE GENOMIC DNA]</scope>
    <source>
        <strain evidence="5 6">DCY84</strain>
    </source>
</reference>
<dbReference type="STRING" id="1462996.AWM70_13965"/>
<dbReference type="GO" id="GO:0003700">
    <property type="term" value="F:DNA-binding transcription factor activity"/>
    <property type="evidence" value="ECO:0007669"/>
    <property type="project" value="InterPro"/>
</dbReference>
<dbReference type="Gene3D" id="1.10.10.10">
    <property type="entry name" value="Winged helix-like DNA-binding domain superfamily/Winged helix DNA-binding domain"/>
    <property type="match status" value="1"/>
</dbReference>
<dbReference type="Proteomes" id="UP000092573">
    <property type="component" value="Chromosome"/>
</dbReference>
<accession>A0A1B1N2A1</accession>
<dbReference type="InterPro" id="IPR036388">
    <property type="entry name" value="WH-like_DNA-bd_sf"/>
</dbReference>